<reference evidence="2 3" key="1">
    <citation type="submission" date="2020-07" db="EMBL/GenBank/DDBJ databases">
        <authorList>
            <person name="Zhuang K."/>
            <person name="Ran Y."/>
        </authorList>
    </citation>
    <scope>NUCLEOTIDE SEQUENCE [LARGE SCALE GENOMIC DNA]</scope>
    <source>
        <strain evidence="2 3">WCH-YHL-001</strain>
    </source>
</reference>
<feature type="domain" description="N-acetyltransferase" evidence="1">
    <location>
        <begin position="27"/>
        <end position="197"/>
    </location>
</feature>
<dbReference type="KEGG" id="nhu:H0264_19820"/>
<dbReference type="Pfam" id="PF13302">
    <property type="entry name" value="Acetyltransf_3"/>
    <property type="match status" value="1"/>
</dbReference>
<dbReference type="PANTHER" id="PTHR43441">
    <property type="entry name" value="RIBOSOMAL-PROTEIN-SERINE ACETYLTRANSFERASE"/>
    <property type="match status" value="1"/>
</dbReference>
<keyword evidence="3" id="KW-1185">Reference proteome</keyword>
<dbReference type="EMBL" id="CP059399">
    <property type="protein sequence ID" value="QLY27716.1"/>
    <property type="molecule type" value="Genomic_DNA"/>
</dbReference>
<sequence length="415" mass="45174">MPQHNAVTSGGLRRVRLGPVVVDGHQVALRNTRLSDFDQWRRIRLRDRKFIEPYWTTSALSWEQRHTRAWWIREYLRQRRARAMHRSLALSVLVDGEFAGQCNLSPIDPRNRSAELGIWLDSRHAGHGVGAVAGALIGDYAFRDLGLHRITAPVCVGNRAARHQVKLAGMSHEATMIRAISVNGQRRDHELWAVTADRAPAGGYLAALIAAGVGAQIPSDTGGSTRTSWAERWHDAVAASPATVLAVTAWYYLGAPFRPHETGSAAVALPPRLTVREGGGPPVILRKRTPPWQFRFTGRVRYDAFAADDALGWIGLDCRGQNVGLAIELDGQRSAESATALRRVVDYAFGRLGIERLETVVDPSDAAVTALASAGGLLREGVLTGARIDSAGTIHDVEVWGLTDDNHSAQTGPEG</sequence>
<dbReference type="Proteomes" id="UP000515512">
    <property type="component" value="Chromosome"/>
</dbReference>
<proteinExistence type="predicted"/>
<dbReference type="PANTHER" id="PTHR43441:SF10">
    <property type="entry name" value="ACETYLTRANSFERASE"/>
    <property type="match status" value="1"/>
</dbReference>
<evidence type="ECO:0000259" key="1">
    <source>
        <dbReference type="PROSITE" id="PS51186"/>
    </source>
</evidence>
<dbReference type="SUPFAM" id="SSF55729">
    <property type="entry name" value="Acyl-CoA N-acyltransferases (Nat)"/>
    <property type="match status" value="2"/>
</dbReference>
<dbReference type="InterPro" id="IPR051908">
    <property type="entry name" value="Ribosomal_N-acetyltransferase"/>
</dbReference>
<organism evidence="2 3">
    <name type="scientific">Nocardia huaxiensis</name>
    <dbReference type="NCBI Taxonomy" id="2755382"/>
    <lineage>
        <taxon>Bacteria</taxon>
        <taxon>Bacillati</taxon>
        <taxon>Actinomycetota</taxon>
        <taxon>Actinomycetes</taxon>
        <taxon>Mycobacteriales</taxon>
        <taxon>Nocardiaceae</taxon>
        <taxon>Nocardia</taxon>
    </lineage>
</organism>
<dbReference type="RefSeq" id="WP_181578924.1">
    <property type="nucleotide sequence ID" value="NZ_CP059399.1"/>
</dbReference>
<dbReference type="Gene3D" id="3.40.630.30">
    <property type="match status" value="2"/>
</dbReference>
<dbReference type="AlphaFoldDB" id="A0A7D6VDL9"/>
<name>A0A7D6VDL9_9NOCA</name>
<evidence type="ECO:0000313" key="2">
    <source>
        <dbReference type="EMBL" id="QLY27716.1"/>
    </source>
</evidence>
<keyword evidence="2" id="KW-0808">Transferase</keyword>
<gene>
    <name evidence="2" type="ORF">H0264_19820</name>
</gene>
<dbReference type="GO" id="GO:0008999">
    <property type="term" value="F:protein-N-terminal-alanine acetyltransferase activity"/>
    <property type="evidence" value="ECO:0007669"/>
    <property type="project" value="TreeGrafter"/>
</dbReference>
<dbReference type="PROSITE" id="PS51186">
    <property type="entry name" value="GNAT"/>
    <property type="match status" value="1"/>
</dbReference>
<dbReference type="GO" id="GO:1990189">
    <property type="term" value="F:protein N-terminal-serine acetyltransferase activity"/>
    <property type="evidence" value="ECO:0007669"/>
    <property type="project" value="TreeGrafter"/>
</dbReference>
<dbReference type="GO" id="GO:0005737">
    <property type="term" value="C:cytoplasm"/>
    <property type="evidence" value="ECO:0007669"/>
    <property type="project" value="TreeGrafter"/>
</dbReference>
<evidence type="ECO:0000313" key="3">
    <source>
        <dbReference type="Proteomes" id="UP000515512"/>
    </source>
</evidence>
<protein>
    <submittedName>
        <fullName evidence="2">GNAT family N-acetyltransferase</fullName>
    </submittedName>
</protein>
<dbReference type="InterPro" id="IPR016181">
    <property type="entry name" value="Acyl_CoA_acyltransferase"/>
</dbReference>
<dbReference type="InterPro" id="IPR000182">
    <property type="entry name" value="GNAT_dom"/>
</dbReference>
<accession>A0A7D6VDL9</accession>